<dbReference type="GeneTree" id="ENSGT00940000163371"/>
<dbReference type="InterPro" id="IPR003597">
    <property type="entry name" value="Ig_C1-set"/>
</dbReference>
<dbReference type="InterPro" id="IPR013783">
    <property type="entry name" value="Ig-like_fold"/>
</dbReference>
<dbReference type="InterPro" id="IPR003599">
    <property type="entry name" value="Ig_sub"/>
</dbReference>
<accession>A0A8C5QSZ5</accession>
<dbReference type="SUPFAM" id="SSF48726">
    <property type="entry name" value="Immunoglobulin"/>
    <property type="match status" value="5"/>
</dbReference>
<proteinExistence type="predicted"/>
<sequence>MVAPTFHRARMGSDVLIPCTFTIDKPSVDIWQLALSWRFQESKVLGFDNNISSTHPRASINTARIKYGDVSLYIPNAMISDGGIYKCLIIYSTERQNKEIRLDIEAPPQITITKRLVVTNRQSVLRAAITGFYPVDINVKWFKDGETTEPLTNYTVSTPQRNPDGTYSVTSMVTIMPTEEDKHRSFSCRVQHESLSEPLREDFHLIYGAFPSAEITSSAFYLNKEQELICHVWGFYPESITVNWFLNSSLVDSTKTRWINSSALEAVYKFTPTEKNQGLELSCEVEHDTLSHPLVRKLLVEGKVPSVFVQHNLTMVSVSLWWPLPIVTRPLQLSLCDPGEVLCSLNLESFYPKHIDISWSCDTGQSQKGISSQEKYQENPDQSYNAESACKIPGDSLKDPEFKVIVRWKHETMEDWESKELRVRDPDMSPLIVQLNQQATVKCTVSGYFPDVLTVTWFMKNARQETIPVSNGSKYEIPEISQEKMSDNTYTCTSTLCFTPTSNSEEQEFICRISHPSLEEPIERSTGPATTKVTEPIKFSLCESGEVLCSLYVSKFNPPNINITWTSGRDQTNKIKAVEKFIKIGDEKTHDAISECTIKWDQSLFPLHVTWKHEAMEEPEYKELEITDFPWIPAVGEISVPALLAGSECTMTCDINNYFPDNNLTVTWLKKEKEGHEITPVSSNEYYQIPDLQHVKQQDHTYSCTAHLDFKPSYESDYGAEFICRVEHPNLKGAIERRTEPLQVTGDDVPLSHTPYL</sequence>
<dbReference type="Proteomes" id="UP000694569">
    <property type="component" value="Unplaced"/>
</dbReference>
<dbReference type="InterPro" id="IPR007110">
    <property type="entry name" value="Ig-like_dom"/>
</dbReference>
<dbReference type="Gene3D" id="2.60.40.10">
    <property type="entry name" value="Immunoglobulins"/>
    <property type="match status" value="6"/>
</dbReference>
<dbReference type="PROSITE" id="PS50835">
    <property type="entry name" value="IG_LIKE"/>
    <property type="match status" value="5"/>
</dbReference>
<dbReference type="AlphaFoldDB" id="A0A8C5QSZ5"/>
<dbReference type="SMART" id="SM00409">
    <property type="entry name" value="IG"/>
    <property type="match status" value="3"/>
</dbReference>
<organism evidence="3 4">
    <name type="scientific">Leptobrachium leishanense</name>
    <name type="common">Leishan spiny toad</name>
    <dbReference type="NCBI Taxonomy" id="445787"/>
    <lineage>
        <taxon>Eukaryota</taxon>
        <taxon>Metazoa</taxon>
        <taxon>Chordata</taxon>
        <taxon>Craniata</taxon>
        <taxon>Vertebrata</taxon>
        <taxon>Euteleostomi</taxon>
        <taxon>Amphibia</taxon>
        <taxon>Batrachia</taxon>
        <taxon>Anura</taxon>
        <taxon>Pelobatoidea</taxon>
        <taxon>Megophryidae</taxon>
        <taxon>Leptobrachium</taxon>
    </lineage>
</organism>
<dbReference type="InterPro" id="IPR050380">
    <property type="entry name" value="Immune_Resp_Modulators"/>
</dbReference>
<dbReference type="Ensembl" id="ENSLLET00000043910.1">
    <property type="protein sequence ID" value="ENSLLEP00000042225.1"/>
    <property type="gene ID" value="ENSLLEG00000026801.1"/>
</dbReference>
<dbReference type="Pfam" id="PF07654">
    <property type="entry name" value="C1-set"/>
    <property type="match status" value="4"/>
</dbReference>
<dbReference type="CDD" id="cd00098">
    <property type="entry name" value="IgC1"/>
    <property type="match status" value="3"/>
</dbReference>
<dbReference type="OrthoDB" id="10043043at2759"/>
<dbReference type="SMART" id="SM00407">
    <property type="entry name" value="IGc1"/>
    <property type="match status" value="4"/>
</dbReference>
<evidence type="ECO:0000313" key="4">
    <source>
        <dbReference type="Proteomes" id="UP000694569"/>
    </source>
</evidence>
<protein>
    <recommendedName>
        <fullName evidence="2">Ig-like domain-containing protein</fullName>
    </recommendedName>
</protein>
<reference evidence="3" key="1">
    <citation type="submission" date="2025-08" db="UniProtKB">
        <authorList>
            <consortium name="Ensembl"/>
        </authorList>
    </citation>
    <scope>IDENTIFICATION</scope>
</reference>
<feature type="domain" description="Ig-like" evidence="2">
    <location>
        <begin position="108"/>
        <end position="200"/>
    </location>
</feature>
<feature type="domain" description="Ig-like" evidence="2">
    <location>
        <begin position="211"/>
        <end position="295"/>
    </location>
</feature>
<feature type="domain" description="Ig-like" evidence="2">
    <location>
        <begin position="1"/>
        <end position="103"/>
    </location>
</feature>
<keyword evidence="4" id="KW-1185">Reference proteome</keyword>
<evidence type="ECO:0000259" key="2">
    <source>
        <dbReference type="PROSITE" id="PS50835"/>
    </source>
</evidence>
<feature type="domain" description="Ig-like" evidence="2">
    <location>
        <begin position="426"/>
        <end position="534"/>
    </location>
</feature>
<name>A0A8C5QSZ5_9ANUR</name>
<evidence type="ECO:0000256" key="1">
    <source>
        <dbReference type="ARBA" id="ARBA00023319"/>
    </source>
</evidence>
<reference evidence="3" key="2">
    <citation type="submission" date="2025-09" db="UniProtKB">
        <authorList>
            <consortium name="Ensembl"/>
        </authorList>
    </citation>
    <scope>IDENTIFICATION</scope>
</reference>
<dbReference type="InterPro" id="IPR036179">
    <property type="entry name" value="Ig-like_dom_sf"/>
</dbReference>
<dbReference type="InterPro" id="IPR003006">
    <property type="entry name" value="Ig/MHC_CS"/>
</dbReference>
<evidence type="ECO:0000313" key="3">
    <source>
        <dbReference type="Ensembl" id="ENSLLEP00000042225.1"/>
    </source>
</evidence>
<keyword evidence="1" id="KW-0393">Immunoglobulin domain</keyword>
<dbReference type="PROSITE" id="PS00290">
    <property type="entry name" value="IG_MHC"/>
    <property type="match status" value="1"/>
</dbReference>
<feature type="domain" description="Ig-like" evidence="2">
    <location>
        <begin position="633"/>
        <end position="745"/>
    </location>
</feature>
<dbReference type="PANTHER" id="PTHR23411">
    <property type="entry name" value="TAPASIN"/>
    <property type="match status" value="1"/>
</dbReference>